<dbReference type="AlphaFoldDB" id="A0A9D3W9P5"/>
<accession>A0A9D3W9P5</accession>
<name>A0A9D3W9P5_9ROSI</name>
<dbReference type="Proteomes" id="UP000828251">
    <property type="component" value="Unassembled WGS sequence"/>
</dbReference>
<sequence>MMVVASGEIGGIFFVTKPWRYLELDEIDRQHSGTETDEGWSGEGDGSGERRQQRKQQLDWNDDSVLMEERAGQRNGDGRRRQSKRGGVGARVETAIDGQRRWTGGGEDGFDLDHDFVGVEGERQGLVEDGQAVEDMEMKLMLVGSTGCKSRWRTYGGGGGRGF</sequence>
<comment type="caution">
    <text evidence="2">The sequence shown here is derived from an EMBL/GenBank/DDBJ whole genome shotgun (WGS) entry which is preliminary data.</text>
</comment>
<dbReference type="EMBL" id="JAIQCV010000003">
    <property type="protein sequence ID" value="KAH1115202.1"/>
    <property type="molecule type" value="Genomic_DNA"/>
</dbReference>
<evidence type="ECO:0000313" key="2">
    <source>
        <dbReference type="EMBL" id="KAH1115202.1"/>
    </source>
</evidence>
<dbReference type="OrthoDB" id="10552507at2759"/>
<proteinExistence type="predicted"/>
<evidence type="ECO:0000313" key="3">
    <source>
        <dbReference type="Proteomes" id="UP000828251"/>
    </source>
</evidence>
<reference evidence="2 3" key="1">
    <citation type="journal article" date="2021" name="Plant Biotechnol. J.">
        <title>Multi-omics assisted identification of the key and species-specific regulatory components of drought-tolerant mechanisms in Gossypium stocksii.</title>
        <authorList>
            <person name="Yu D."/>
            <person name="Ke L."/>
            <person name="Zhang D."/>
            <person name="Wu Y."/>
            <person name="Sun Y."/>
            <person name="Mei J."/>
            <person name="Sun J."/>
            <person name="Sun Y."/>
        </authorList>
    </citation>
    <scope>NUCLEOTIDE SEQUENCE [LARGE SCALE GENOMIC DNA]</scope>
    <source>
        <strain evidence="3">cv. E1</strain>
        <tissue evidence="2">Leaf</tissue>
    </source>
</reference>
<evidence type="ECO:0000256" key="1">
    <source>
        <dbReference type="SAM" id="MobiDB-lite"/>
    </source>
</evidence>
<feature type="compositionally biased region" description="Basic and acidic residues" evidence="1">
    <location>
        <begin position="67"/>
        <end position="80"/>
    </location>
</feature>
<organism evidence="2 3">
    <name type="scientific">Gossypium stocksii</name>
    <dbReference type="NCBI Taxonomy" id="47602"/>
    <lineage>
        <taxon>Eukaryota</taxon>
        <taxon>Viridiplantae</taxon>
        <taxon>Streptophyta</taxon>
        <taxon>Embryophyta</taxon>
        <taxon>Tracheophyta</taxon>
        <taxon>Spermatophyta</taxon>
        <taxon>Magnoliopsida</taxon>
        <taxon>eudicotyledons</taxon>
        <taxon>Gunneridae</taxon>
        <taxon>Pentapetalae</taxon>
        <taxon>rosids</taxon>
        <taxon>malvids</taxon>
        <taxon>Malvales</taxon>
        <taxon>Malvaceae</taxon>
        <taxon>Malvoideae</taxon>
        <taxon>Gossypium</taxon>
    </lineage>
</organism>
<keyword evidence="3" id="KW-1185">Reference proteome</keyword>
<feature type="region of interest" description="Disordered" evidence="1">
    <location>
        <begin position="30"/>
        <end position="108"/>
    </location>
</feature>
<gene>
    <name evidence="2" type="ORF">J1N35_008580</name>
</gene>
<protein>
    <submittedName>
        <fullName evidence="2">Uncharacterized protein</fullName>
    </submittedName>
</protein>